<dbReference type="Proteomes" id="UP000580856">
    <property type="component" value="Unassembled WGS sequence"/>
</dbReference>
<proteinExistence type="predicted"/>
<comment type="caution">
    <text evidence="1">The sequence shown here is derived from an EMBL/GenBank/DDBJ whole genome shotgun (WGS) entry which is preliminary data.</text>
</comment>
<sequence length="148" mass="16587">MDIVQEAMNRAGSMLGVRPDGVLSLKAALVVPCARRREDIMGFEFTLCLENGCYGFFDALPPHTGRTQPHPVRGPIGMRLMREVALDIGDAIDRFHESGGPYFSEIFLYWPLTAQCREPLWFFRSWGTNHVIIGAQSGESQHSIGYDL</sequence>
<accession>A0A846QWH7</accession>
<evidence type="ECO:0000313" key="1">
    <source>
        <dbReference type="EMBL" id="NJB69464.1"/>
    </source>
</evidence>
<gene>
    <name evidence="1" type="ORF">GGQ74_003166</name>
</gene>
<keyword evidence="2" id="KW-1185">Reference proteome</keyword>
<reference evidence="1 2" key="1">
    <citation type="submission" date="2020-03" db="EMBL/GenBank/DDBJ databases">
        <title>Genomic Encyclopedia of Type Strains, Phase IV (KMG-IV): sequencing the most valuable type-strain genomes for metagenomic binning, comparative biology and taxonomic classification.</title>
        <authorList>
            <person name="Goeker M."/>
        </authorList>
    </citation>
    <scope>NUCLEOTIDE SEQUENCE [LARGE SCALE GENOMIC DNA]</scope>
    <source>
        <strain evidence="1 2">DSM 24233</strain>
    </source>
</reference>
<organism evidence="1 2">
    <name type="scientific">Desulfobaculum xiamenense</name>
    <dbReference type="NCBI Taxonomy" id="995050"/>
    <lineage>
        <taxon>Bacteria</taxon>
        <taxon>Pseudomonadati</taxon>
        <taxon>Thermodesulfobacteriota</taxon>
        <taxon>Desulfovibrionia</taxon>
        <taxon>Desulfovibrionales</taxon>
        <taxon>Desulfovibrionaceae</taxon>
        <taxon>Desulfobaculum</taxon>
    </lineage>
</organism>
<dbReference type="AlphaFoldDB" id="A0A846QWH7"/>
<dbReference type="EMBL" id="JAATJA010000005">
    <property type="protein sequence ID" value="NJB69464.1"/>
    <property type="molecule type" value="Genomic_DNA"/>
</dbReference>
<protein>
    <submittedName>
        <fullName evidence="1">Uncharacterized protein</fullName>
    </submittedName>
</protein>
<name>A0A846QWH7_9BACT</name>
<dbReference type="RefSeq" id="WP_167942548.1">
    <property type="nucleotide sequence ID" value="NZ_JAATJA010000005.1"/>
</dbReference>
<evidence type="ECO:0000313" key="2">
    <source>
        <dbReference type="Proteomes" id="UP000580856"/>
    </source>
</evidence>